<dbReference type="EMBL" id="CP032819">
    <property type="protein sequence ID" value="AZS28939.1"/>
    <property type="molecule type" value="Genomic_DNA"/>
</dbReference>
<dbReference type="Pfam" id="PF00149">
    <property type="entry name" value="Metallophos"/>
    <property type="match status" value="1"/>
</dbReference>
<dbReference type="PANTHER" id="PTHR30337:SF0">
    <property type="entry name" value="NUCLEASE SBCCD SUBUNIT D"/>
    <property type="match status" value="1"/>
</dbReference>
<dbReference type="KEGG" id="buy:D8S85_04775"/>
<dbReference type="AlphaFoldDB" id="A0A3Q9ILX6"/>
<reference evidence="6 7" key="1">
    <citation type="submission" date="2018-10" db="EMBL/GenBank/DDBJ databases">
        <title>Butyricimonas faecalis sp. nov., isolated from human faeces and emended description of the genus Butyricimonas.</title>
        <authorList>
            <person name="Le Roy T."/>
            <person name="Van der Smissen P."/>
            <person name="Paquot A."/>
            <person name="Delzenne N."/>
            <person name="Muccioli G."/>
            <person name="Collet J.-F."/>
            <person name="Cani P.D."/>
        </authorList>
    </citation>
    <scope>NUCLEOTIDE SEQUENCE [LARGE SCALE GENOMIC DNA]</scope>
    <source>
        <strain evidence="6 7">H184</strain>
    </source>
</reference>
<dbReference type="InterPro" id="IPR004593">
    <property type="entry name" value="SbcD"/>
</dbReference>
<comment type="function">
    <text evidence="4">SbcCD cleaves DNA hairpin structures. These structures can inhibit DNA replication and are intermediates in certain DNA recombination reactions. The complex acts as a 3'-&gt;5' double strand exonuclease that can open hairpins. It also has a 5' single-strand endonuclease activity.</text>
</comment>
<dbReference type="CDD" id="cd00840">
    <property type="entry name" value="MPP_Mre11_N"/>
    <property type="match status" value="1"/>
</dbReference>
<dbReference type="RefSeq" id="WP_127074867.1">
    <property type="nucleotide sequence ID" value="NZ_CP032819.1"/>
</dbReference>
<keyword evidence="4" id="KW-0235">DNA replication</keyword>
<keyword evidence="2 4" id="KW-0378">Hydrolase</keyword>
<dbReference type="Proteomes" id="UP000270673">
    <property type="component" value="Chromosome"/>
</dbReference>
<dbReference type="GO" id="GO:0008408">
    <property type="term" value="F:3'-5' exonuclease activity"/>
    <property type="evidence" value="ECO:0007669"/>
    <property type="project" value="InterPro"/>
</dbReference>
<keyword evidence="4" id="KW-0233">DNA recombination</keyword>
<dbReference type="InterPro" id="IPR041796">
    <property type="entry name" value="Mre11_N"/>
</dbReference>
<protein>
    <recommendedName>
        <fullName evidence="4">Nuclease SbcCD subunit D</fullName>
    </recommendedName>
</protein>
<comment type="subunit">
    <text evidence="4">Heterodimer of SbcC and SbcD.</text>
</comment>
<keyword evidence="7" id="KW-1185">Reference proteome</keyword>
<evidence type="ECO:0000313" key="6">
    <source>
        <dbReference type="EMBL" id="AZS28939.1"/>
    </source>
</evidence>
<dbReference type="GO" id="GO:0004519">
    <property type="term" value="F:endonuclease activity"/>
    <property type="evidence" value="ECO:0007669"/>
    <property type="project" value="UniProtKB-KW"/>
</dbReference>
<evidence type="ECO:0000256" key="2">
    <source>
        <dbReference type="ARBA" id="ARBA00022801"/>
    </source>
</evidence>
<keyword evidence="4" id="KW-0255">Endonuclease</keyword>
<dbReference type="InterPro" id="IPR029052">
    <property type="entry name" value="Metallo-depent_PP-like"/>
</dbReference>
<evidence type="ECO:0000256" key="3">
    <source>
        <dbReference type="ARBA" id="ARBA00022839"/>
    </source>
</evidence>
<evidence type="ECO:0000259" key="5">
    <source>
        <dbReference type="Pfam" id="PF00149"/>
    </source>
</evidence>
<dbReference type="OrthoDB" id="9773856at2"/>
<dbReference type="Gene3D" id="3.60.21.10">
    <property type="match status" value="1"/>
</dbReference>
<dbReference type="PANTHER" id="PTHR30337">
    <property type="entry name" value="COMPONENT OF ATP-DEPENDENT DSDNA EXONUCLEASE"/>
    <property type="match status" value="1"/>
</dbReference>
<comment type="similarity">
    <text evidence="4">Belongs to the SbcD family.</text>
</comment>
<evidence type="ECO:0000313" key="7">
    <source>
        <dbReference type="Proteomes" id="UP000270673"/>
    </source>
</evidence>
<dbReference type="NCBIfam" id="TIGR00619">
    <property type="entry name" value="sbcd"/>
    <property type="match status" value="1"/>
</dbReference>
<gene>
    <name evidence="4 6" type="primary">sbcD</name>
    <name evidence="6" type="ORF">D8S85_04775</name>
</gene>
<keyword evidence="1 4" id="KW-0540">Nuclease</keyword>
<keyword evidence="3 4" id="KW-0269">Exonuclease</keyword>
<sequence>MKILHTSDWHLGKRLNDRERAGEQVAVMDEIVRVADEEAVDAVIVAGDLFDTFNPPVEAIELLYRTLHRLARGGHRLVVAIAGNHDSPDRVDSPDVLARESGIFFAGNPMIVSRETQTEGGVTLVRSDEGFAEFRLPGFAYSLRVLLTPYTNGQRAKRYMGAEDADEGLRVFLRDHWTGLANKYCDTEGVNLLVAHLFMAREGGELPEEPEDERPINIGGADAVYTSLIPPAMQYAALGHLHRWQTVDVEPCPAVYSGSPLSYSFSEAEQDKYVTLVDLEPGGPARVTKRRLASGRPLVRRRFEGVETALQWLTEHPDTWVELTVATDTFLTAQEVKSLHAAHDGIVCIVPDVRDASLVNDRVASIHDLRSDVNALFAEYFRQRKGQEPNEEIMSLFREALSMDGDSRKSDS</sequence>
<dbReference type="InterPro" id="IPR004843">
    <property type="entry name" value="Calcineurin-like_PHP"/>
</dbReference>
<feature type="domain" description="Calcineurin-like phosphoesterase" evidence="5">
    <location>
        <begin position="1"/>
        <end position="94"/>
    </location>
</feature>
<dbReference type="GO" id="GO:0006310">
    <property type="term" value="P:DNA recombination"/>
    <property type="evidence" value="ECO:0007669"/>
    <property type="project" value="UniProtKB-KW"/>
</dbReference>
<dbReference type="InterPro" id="IPR050535">
    <property type="entry name" value="DNA_Repair-Maintenance_Comp"/>
</dbReference>
<evidence type="ECO:0000256" key="4">
    <source>
        <dbReference type="RuleBase" id="RU363069"/>
    </source>
</evidence>
<organism evidence="6 7">
    <name type="scientific">Butyricimonas faecalis</name>
    <dbReference type="NCBI Taxonomy" id="2093856"/>
    <lineage>
        <taxon>Bacteria</taxon>
        <taxon>Pseudomonadati</taxon>
        <taxon>Bacteroidota</taxon>
        <taxon>Bacteroidia</taxon>
        <taxon>Bacteroidales</taxon>
        <taxon>Odoribacteraceae</taxon>
        <taxon>Butyricimonas</taxon>
    </lineage>
</organism>
<proteinExistence type="inferred from homology"/>
<accession>A0A3Q9ILX6</accession>
<dbReference type="SUPFAM" id="SSF56300">
    <property type="entry name" value="Metallo-dependent phosphatases"/>
    <property type="match status" value="1"/>
</dbReference>
<name>A0A3Q9ILX6_9BACT</name>
<evidence type="ECO:0000256" key="1">
    <source>
        <dbReference type="ARBA" id="ARBA00022722"/>
    </source>
</evidence>
<dbReference type="GO" id="GO:0006260">
    <property type="term" value="P:DNA replication"/>
    <property type="evidence" value="ECO:0007669"/>
    <property type="project" value="UniProtKB-KW"/>
</dbReference>